<feature type="compositionally biased region" description="Polar residues" evidence="1">
    <location>
        <begin position="579"/>
        <end position="597"/>
    </location>
</feature>
<name>A0A9N8EID9_9STRA</name>
<feature type="region of interest" description="Disordered" evidence="1">
    <location>
        <begin position="1"/>
        <end position="40"/>
    </location>
</feature>
<dbReference type="Pfam" id="PF00924">
    <property type="entry name" value="MS_channel_2nd"/>
    <property type="match status" value="1"/>
</dbReference>
<evidence type="ECO:0000259" key="3">
    <source>
        <dbReference type="Pfam" id="PF00924"/>
    </source>
</evidence>
<feature type="compositionally biased region" description="Basic and acidic residues" evidence="1">
    <location>
        <begin position="1"/>
        <end position="35"/>
    </location>
</feature>
<gene>
    <name evidence="4" type="ORF">SEMRO_1128_G244300.1</name>
</gene>
<proteinExistence type="predicted"/>
<keyword evidence="5" id="KW-1185">Reference proteome</keyword>
<feature type="region of interest" description="Disordered" evidence="1">
    <location>
        <begin position="276"/>
        <end position="331"/>
    </location>
</feature>
<sequence length="1152" mass="129394">MPTLHSDDTPHKDNTSTRKLHVKSDSPKEEKSDKSGRHHARNVDFAMDYFVANDPAESKLITDLEENTALPPPQKPPMGHRRGASRKLHHFVKQMNRKGHSRQKSSTMSSGSYGSHDNNDLFRMASTTEVPPTEPVYNSLNHHQLQDVNEDSAVSNSNTPLLPSRSRLNSRDSSSRRASAARRRSSSIKELQPVASEFLANLANDLDEDSHGFGDFFHNGAAGSRRKESHGSKNEDPLLTSPTHTGHHRRQRTTTDALYDHAMHLERLFATEPNNNYGEKEWLLDNPSKQQGGEEQQAEPGSPTLSDITRGDDDEEGGDPERGADVRRSLLGRRHNIQPPNRLKAALWEFVNILGPWDILDGICYFLLYRVLLMVVPLLSLSAILFYWFQNPNFDFIPTDDARLSWALIFAARLVLTFSLAEATQYTLEVFTTRTTISVRVAGPLISLVAMQSLGWPCLLASWGTWTALIMRGGGDFVKNWLYFLHIGMFSTHNSDDGFLDSVIYGRILLAMVFVGVATAAKRTAVALYLSRRMLQYYRKQLGDLLADMKLVMEVAELAEATENEEFSRLMEEETKFHNSFRTSNTGNESAASTAPLTSLKRGQSAAKMVPTLSPSSPSLENLLIREFSTDEDDDEDSGSLLLSDHEPTQRFSRGSSPISIRSVQHVTKMTSHVSGAASVATSTSAKVPIQWNELKNQAKPKRRVQMERTMSPIELATSAGEIQRTHRQKQSSRGIDTMATHLDHWEEPETKGEKKALPSLHDILQFRKAMDFLENPYPFSVAFGPARTRRECIKSSVRCYRRLLRFVPGESVLDFNVIGDLLAYDENNNPLEKKALALVNLFLPEKDNVIHQLEFVRSVDAVYKSLRFLRASIINSTKIDTVLENVFDMVFNGILAIIVMTLLGLNPWPLLVSFSTVMVSFAFSFGPSCAKYIEGMLMIAIRRPYDIGDRITIISGESLTQPTPDDTWLVEDISLSTTTLRFSASNEISTINNAAIANSRIVNGARSTKAIVTIAIKFGLRTTHEQIDIFRDRVEFFLKDRPEIWDGLVHFRNDAVDHNAAYVQYLLRVQHKKSWQDMPPIMVHKGELDRYCTKVAVDLNIAWLSSHHRIRVVEVPPIQYAKDDDGGVDGKVIGTGKGEEPFMKFIKAEVG</sequence>
<dbReference type="Gene3D" id="2.30.30.60">
    <property type="match status" value="1"/>
</dbReference>
<feature type="region of interest" description="Disordered" evidence="1">
    <location>
        <begin position="630"/>
        <end position="658"/>
    </location>
</feature>
<dbReference type="PANTHER" id="PTHR31323">
    <property type="entry name" value="MECHANOSENSITIVE ION CHANNEL PROTEIN MSY2"/>
    <property type="match status" value="1"/>
</dbReference>
<evidence type="ECO:0000256" key="2">
    <source>
        <dbReference type="SAM" id="Phobius"/>
    </source>
</evidence>
<feature type="transmembrane region" description="Helical" evidence="2">
    <location>
        <begin position="367"/>
        <end position="389"/>
    </location>
</feature>
<dbReference type="Proteomes" id="UP001153069">
    <property type="component" value="Unassembled WGS sequence"/>
</dbReference>
<feature type="compositionally biased region" description="Basic and acidic residues" evidence="1">
    <location>
        <begin position="319"/>
        <end position="328"/>
    </location>
</feature>
<feature type="compositionally biased region" description="Basic residues" evidence="1">
    <location>
        <begin position="94"/>
        <end position="103"/>
    </location>
</feature>
<feature type="transmembrane region" description="Helical" evidence="2">
    <location>
        <begin position="504"/>
        <end position="530"/>
    </location>
</feature>
<protein>
    <recommendedName>
        <fullName evidence="3">Mechanosensitive ion channel MscS domain-containing protein</fullName>
    </recommendedName>
</protein>
<keyword evidence="2" id="KW-0472">Membrane</keyword>
<reference evidence="4" key="1">
    <citation type="submission" date="2020-06" db="EMBL/GenBank/DDBJ databases">
        <authorList>
            <consortium name="Plant Systems Biology data submission"/>
        </authorList>
    </citation>
    <scope>NUCLEOTIDE SEQUENCE</scope>
    <source>
        <strain evidence="4">D6</strain>
    </source>
</reference>
<feature type="transmembrane region" description="Helical" evidence="2">
    <location>
        <begin position="404"/>
        <end position="421"/>
    </location>
</feature>
<keyword evidence="2" id="KW-1133">Transmembrane helix</keyword>
<organism evidence="4 5">
    <name type="scientific">Seminavis robusta</name>
    <dbReference type="NCBI Taxonomy" id="568900"/>
    <lineage>
        <taxon>Eukaryota</taxon>
        <taxon>Sar</taxon>
        <taxon>Stramenopiles</taxon>
        <taxon>Ochrophyta</taxon>
        <taxon>Bacillariophyta</taxon>
        <taxon>Bacillariophyceae</taxon>
        <taxon>Bacillariophycidae</taxon>
        <taxon>Naviculales</taxon>
        <taxon>Naviculaceae</taxon>
        <taxon>Seminavis</taxon>
    </lineage>
</organism>
<dbReference type="AlphaFoldDB" id="A0A9N8EID9"/>
<feature type="region of interest" description="Disordered" evidence="1">
    <location>
        <begin position="579"/>
        <end position="618"/>
    </location>
</feature>
<evidence type="ECO:0000256" key="1">
    <source>
        <dbReference type="SAM" id="MobiDB-lite"/>
    </source>
</evidence>
<dbReference type="OrthoDB" id="46580at2759"/>
<dbReference type="GO" id="GO:0006874">
    <property type="term" value="P:intracellular calcium ion homeostasis"/>
    <property type="evidence" value="ECO:0007669"/>
    <property type="project" value="TreeGrafter"/>
</dbReference>
<feature type="domain" description="Mechanosensitive ion channel MscS" evidence="3">
    <location>
        <begin position="938"/>
        <end position="1004"/>
    </location>
</feature>
<feature type="compositionally biased region" description="Polar residues" evidence="1">
    <location>
        <begin position="149"/>
        <end position="161"/>
    </location>
</feature>
<dbReference type="EMBL" id="CAICTM010001126">
    <property type="protein sequence ID" value="CAB9520719.1"/>
    <property type="molecule type" value="Genomic_DNA"/>
</dbReference>
<evidence type="ECO:0000313" key="5">
    <source>
        <dbReference type="Proteomes" id="UP001153069"/>
    </source>
</evidence>
<dbReference type="InterPro" id="IPR006685">
    <property type="entry name" value="MscS_channel_2nd"/>
</dbReference>
<accession>A0A9N8EID9</accession>
<evidence type="ECO:0000313" key="4">
    <source>
        <dbReference type="EMBL" id="CAB9520719.1"/>
    </source>
</evidence>
<feature type="transmembrane region" description="Helical" evidence="2">
    <location>
        <begin position="441"/>
        <end position="463"/>
    </location>
</feature>
<dbReference type="GO" id="GO:0016020">
    <property type="term" value="C:membrane"/>
    <property type="evidence" value="ECO:0007669"/>
    <property type="project" value="InterPro"/>
</dbReference>
<comment type="caution">
    <text evidence="4">The sequence shown here is derived from an EMBL/GenBank/DDBJ whole genome shotgun (WGS) entry which is preliminary data.</text>
</comment>
<feature type="compositionally biased region" description="Basic and acidic residues" evidence="1">
    <location>
        <begin position="225"/>
        <end position="236"/>
    </location>
</feature>
<dbReference type="PANTHER" id="PTHR31323:SF1">
    <property type="entry name" value="MECHANOSENSITIVE ION CHANNEL PROTEIN"/>
    <property type="match status" value="1"/>
</dbReference>
<feature type="region of interest" description="Disordered" evidence="1">
    <location>
        <begin position="217"/>
        <end position="253"/>
    </location>
</feature>
<feature type="region of interest" description="Disordered" evidence="1">
    <location>
        <begin position="94"/>
        <end position="120"/>
    </location>
</feature>
<feature type="region of interest" description="Disordered" evidence="1">
    <location>
        <begin position="149"/>
        <end position="188"/>
    </location>
</feature>
<dbReference type="InterPro" id="IPR023408">
    <property type="entry name" value="MscS_beta-dom_sf"/>
</dbReference>
<feature type="compositionally biased region" description="Low complexity" evidence="1">
    <location>
        <begin position="105"/>
        <end position="115"/>
    </location>
</feature>
<dbReference type="GO" id="GO:0005262">
    <property type="term" value="F:calcium channel activity"/>
    <property type="evidence" value="ECO:0007669"/>
    <property type="project" value="TreeGrafter"/>
</dbReference>
<keyword evidence="2" id="KW-0812">Transmembrane</keyword>
<feature type="transmembrane region" description="Helical" evidence="2">
    <location>
        <begin position="887"/>
        <end position="906"/>
    </location>
</feature>